<evidence type="ECO:0000256" key="7">
    <source>
        <dbReference type="HAMAP-Rule" id="MF_00639"/>
    </source>
</evidence>
<keyword evidence="7 8" id="KW-0132">Cell division</keyword>
<dbReference type="OrthoDB" id="9809796at2"/>
<dbReference type="InterPro" id="IPR036565">
    <property type="entry name" value="Mur-like_cat_sf"/>
</dbReference>
<comment type="catalytic activity">
    <reaction evidence="7 8">
        <text>UDP-N-acetyl-alpha-D-muramoyl-L-alanine + D-glutamate + ATP = UDP-N-acetyl-alpha-D-muramoyl-L-alanyl-D-glutamate + ADP + phosphate + H(+)</text>
        <dbReference type="Rhea" id="RHEA:16429"/>
        <dbReference type="ChEBI" id="CHEBI:15378"/>
        <dbReference type="ChEBI" id="CHEBI:29986"/>
        <dbReference type="ChEBI" id="CHEBI:30616"/>
        <dbReference type="ChEBI" id="CHEBI:43474"/>
        <dbReference type="ChEBI" id="CHEBI:83898"/>
        <dbReference type="ChEBI" id="CHEBI:83900"/>
        <dbReference type="ChEBI" id="CHEBI:456216"/>
        <dbReference type="EC" id="6.3.2.9"/>
    </reaction>
</comment>
<protein>
    <recommendedName>
        <fullName evidence="7 8">UDP-N-acetylmuramoylalanine--D-glutamate ligase</fullName>
        <ecNumber evidence="7 8">6.3.2.9</ecNumber>
    </recommendedName>
    <alternativeName>
        <fullName evidence="7">D-glutamic acid-adding enzyme</fullName>
    </alternativeName>
    <alternativeName>
        <fullName evidence="7">UDP-N-acetylmuramoyl-L-alanyl-D-glutamate synthetase</fullName>
    </alternativeName>
</protein>
<keyword evidence="7 8" id="KW-0131">Cell cycle</keyword>
<dbReference type="InterPro" id="IPR004101">
    <property type="entry name" value="Mur_ligase_C"/>
</dbReference>
<dbReference type="AlphaFoldDB" id="A0A5C8Z512"/>
<dbReference type="EC" id="6.3.2.9" evidence="7 8"/>
<dbReference type="Gene3D" id="3.40.1190.10">
    <property type="entry name" value="Mur-like, catalytic domain"/>
    <property type="match status" value="1"/>
</dbReference>
<dbReference type="GO" id="GO:0009252">
    <property type="term" value="P:peptidoglycan biosynthetic process"/>
    <property type="evidence" value="ECO:0007669"/>
    <property type="project" value="UniProtKB-UniRule"/>
</dbReference>
<feature type="domain" description="Mur ligase C-terminal" evidence="9">
    <location>
        <begin position="307"/>
        <end position="420"/>
    </location>
</feature>
<comment type="function">
    <text evidence="7 8">Cell wall formation. Catalyzes the addition of glutamate to the nucleotide precursor UDP-N-acetylmuramoyl-L-alanine (UMA).</text>
</comment>
<dbReference type="Pfam" id="PF21799">
    <property type="entry name" value="MurD-like_N"/>
    <property type="match status" value="1"/>
</dbReference>
<organism evidence="11 12">
    <name type="scientific">Reinekea thalattae</name>
    <dbReference type="NCBI Taxonomy" id="2593301"/>
    <lineage>
        <taxon>Bacteria</taxon>
        <taxon>Pseudomonadati</taxon>
        <taxon>Pseudomonadota</taxon>
        <taxon>Gammaproteobacteria</taxon>
        <taxon>Oceanospirillales</taxon>
        <taxon>Saccharospirillaceae</taxon>
        <taxon>Reinekea</taxon>
    </lineage>
</organism>
<dbReference type="PANTHER" id="PTHR43692">
    <property type="entry name" value="UDP-N-ACETYLMURAMOYLALANINE--D-GLUTAMATE LIGASE"/>
    <property type="match status" value="1"/>
</dbReference>
<gene>
    <name evidence="7" type="primary">murD</name>
    <name evidence="11" type="ORF">FME95_11285</name>
</gene>
<keyword evidence="4 7" id="KW-0436">Ligase</keyword>
<feature type="domain" description="Mur ligase central" evidence="10">
    <location>
        <begin position="114"/>
        <end position="285"/>
    </location>
</feature>
<dbReference type="Pfam" id="PF02875">
    <property type="entry name" value="Mur_ligase_C"/>
    <property type="match status" value="1"/>
</dbReference>
<dbReference type="Gene3D" id="3.40.50.720">
    <property type="entry name" value="NAD(P)-binding Rossmann-like Domain"/>
    <property type="match status" value="1"/>
</dbReference>
<evidence type="ECO:0000256" key="8">
    <source>
        <dbReference type="RuleBase" id="RU003664"/>
    </source>
</evidence>
<keyword evidence="7 8" id="KW-0133">Cell shape</keyword>
<dbReference type="GO" id="GO:0071555">
    <property type="term" value="P:cell wall organization"/>
    <property type="evidence" value="ECO:0007669"/>
    <property type="project" value="UniProtKB-KW"/>
</dbReference>
<evidence type="ECO:0000259" key="10">
    <source>
        <dbReference type="Pfam" id="PF08245"/>
    </source>
</evidence>
<keyword evidence="7 8" id="KW-0573">Peptidoglycan synthesis</keyword>
<dbReference type="SUPFAM" id="SSF53623">
    <property type="entry name" value="MurD-like peptide ligases, catalytic domain"/>
    <property type="match status" value="1"/>
</dbReference>
<dbReference type="InterPro" id="IPR036615">
    <property type="entry name" value="Mur_ligase_C_dom_sf"/>
</dbReference>
<comment type="caution">
    <text evidence="11">The sequence shown here is derived from an EMBL/GenBank/DDBJ whole genome shotgun (WGS) entry which is preliminary data.</text>
</comment>
<evidence type="ECO:0000256" key="5">
    <source>
        <dbReference type="ARBA" id="ARBA00022741"/>
    </source>
</evidence>
<evidence type="ECO:0000313" key="11">
    <source>
        <dbReference type="EMBL" id="TXR51996.1"/>
    </source>
</evidence>
<dbReference type="HAMAP" id="MF_00639">
    <property type="entry name" value="MurD"/>
    <property type="match status" value="1"/>
</dbReference>
<feature type="binding site" evidence="7">
    <location>
        <begin position="116"/>
        <end position="122"/>
    </location>
    <ligand>
        <name>ATP</name>
        <dbReference type="ChEBI" id="CHEBI:30616"/>
    </ligand>
</feature>
<dbReference type="InterPro" id="IPR013221">
    <property type="entry name" value="Mur_ligase_cen"/>
</dbReference>
<dbReference type="GO" id="GO:0008360">
    <property type="term" value="P:regulation of cell shape"/>
    <property type="evidence" value="ECO:0007669"/>
    <property type="project" value="UniProtKB-KW"/>
</dbReference>
<dbReference type="EMBL" id="VKAD01000002">
    <property type="protein sequence ID" value="TXR51996.1"/>
    <property type="molecule type" value="Genomic_DNA"/>
</dbReference>
<dbReference type="RefSeq" id="WP_147714591.1">
    <property type="nucleotide sequence ID" value="NZ_VKAD01000002.1"/>
</dbReference>
<evidence type="ECO:0000313" key="12">
    <source>
        <dbReference type="Proteomes" id="UP000321764"/>
    </source>
</evidence>
<name>A0A5C8Z512_9GAMM</name>
<evidence type="ECO:0000256" key="2">
    <source>
        <dbReference type="ARBA" id="ARBA00004752"/>
    </source>
</evidence>
<dbReference type="Proteomes" id="UP000321764">
    <property type="component" value="Unassembled WGS sequence"/>
</dbReference>
<dbReference type="UniPathway" id="UPA00219"/>
<dbReference type="SUPFAM" id="SSF51984">
    <property type="entry name" value="MurCD N-terminal domain"/>
    <property type="match status" value="1"/>
</dbReference>
<dbReference type="SUPFAM" id="SSF53244">
    <property type="entry name" value="MurD-like peptide ligases, peptide-binding domain"/>
    <property type="match status" value="1"/>
</dbReference>
<comment type="similarity">
    <text evidence="7">Belongs to the MurCDEF family.</text>
</comment>
<keyword evidence="6 7" id="KW-0067">ATP-binding</keyword>
<keyword evidence="5 7" id="KW-0547">Nucleotide-binding</keyword>
<evidence type="ECO:0000256" key="6">
    <source>
        <dbReference type="ARBA" id="ARBA00022840"/>
    </source>
</evidence>
<keyword evidence="3 7" id="KW-0963">Cytoplasm</keyword>
<accession>A0A5C8Z512</accession>
<dbReference type="GO" id="GO:0051301">
    <property type="term" value="P:cell division"/>
    <property type="evidence" value="ECO:0007669"/>
    <property type="project" value="UniProtKB-KW"/>
</dbReference>
<reference evidence="11 12" key="1">
    <citation type="submission" date="2019-07" db="EMBL/GenBank/DDBJ databases">
        <title>Reinekea sp. strain SSH23 genome sequencing and assembly.</title>
        <authorList>
            <person name="Kim I."/>
        </authorList>
    </citation>
    <scope>NUCLEOTIDE SEQUENCE [LARGE SCALE GENOMIC DNA]</scope>
    <source>
        <strain evidence="11 12">SSH23</strain>
    </source>
</reference>
<keyword evidence="12" id="KW-1185">Reference proteome</keyword>
<sequence>MKNIDTTKQYLVVGLGVTGASCVRYLVARGCSVAVIDSRQAPPAKAQIEQEFPQVIMHLGDLDANILSAADVLVMSPGVPLATPAIQQAINSGVEISSDIELFLNEFDGKWVAITGSNAKSTVTQWLGEALMAGGHKTLIAGNIGTPVLSVVDQMFDVAVLELSSFQLELLSQPEADVAVVLNISEDHMDRYDSLDDYRRAKLRIYEGAHHMLVNREDELTWPEVKTSKQLTSFGLHETDQGYGLSLHQGELYICHNAQPVLAASQLGLPGRHNQANAMAVLALADSIGNDRSATLSSLKVFKGLPHRCQLVAEKSGVQFFNDSKATNVGSVLAALTGLADAEHKKIILLAGGEGKGQNFDPLIEPVAASCKAVLLFGADREKIQRSLSSAELVETLAQAFDRATAIAQPGDIVLLSPACASFDQFSGFAARGDAFVDLVEAYDDAR</sequence>
<dbReference type="GO" id="GO:0005524">
    <property type="term" value="F:ATP binding"/>
    <property type="evidence" value="ECO:0007669"/>
    <property type="project" value="UniProtKB-UniRule"/>
</dbReference>
<evidence type="ECO:0000256" key="3">
    <source>
        <dbReference type="ARBA" id="ARBA00022490"/>
    </source>
</evidence>
<dbReference type="NCBIfam" id="TIGR01087">
    <property type="entry name" value="murD"/>
    <property type="match status" value="1"/>
</dbReference>
<comment type="pathway">
    <text evidence="2 7 8">Cell wall biogenesis; peptidoglycan biosynthesis.</text>
</comment>
<dbReference type="Gene3D" id="3.90.190.20">
    <property type="entry name" value="Mur ligase, C-terminal domain"/>
    <property type="match status" value="1"/>
</dbReference>
<proteinExistence type="inferred from homology"/>
<evidence type="ECO:0000259" key="9">
    <source>
        <dbReference type="Pfam" id="PF02875"/>
    </source>
</evidence>
<dbReference type="GO" id="GO:0005737">
    <property type="term" value="C:cytoplasm"/>
    <property type="evidence" value="ECO:0007669"/>
    <property type="project" value="UniProtKB-SubCell"/>
</dbReference>
<keyword evidence="7 8" id="KW-0961">Cell wall biogenesis/degradation</keyword>
<evidence type="ECO:0000256" key="4">
    <source>
        <dbReference type="ARBA" id="ARBA00022598"/>
    </source>
</evidence>
<comment type="subcellular location">
    <subcellularLocation>
        <location evidence="1 7 8">Cytoplasm</location>
    </subcellularLocation>
</comment>
<dbReference type="Pfam" id="PF08245">
    <property type="entry name" value="Mur_ligase_M"/>
    <property type="match status" value="1"/>
</dbReference>
<dbReference type="InterPro" id="IPR005762">
    <property type="entry name" value="MurD"/>
</dbReference>
<evidence type="ECO:0000256" key="1">
    <source>
        <dbReference type="ARBA" id="ARBA00004496"/>
    </source>
</evidence>
<dbReference type="PROSITE" id="PS51257">
    <property type="entry name" value="PROKAR_LIPOPROTEIN"/>
    <property type="match status" value="1"/>
</dbReference>
<dbReference type="PANTHER" id="PTHR43692:SF1">
    <property type="entry name" value="UDP-N-ACETYLMURAMOYLALANINE--D-GLUTAMATE LIGASE"/>
    <property type="match status" value="1"/>
</dbReference>
<dbReference type="GO" id="GO:0008764">
    <property type="term" value="F:UDP-N-acetylmuramoylalanine-D-glutamate ligase activity"/>
    <property type="evidence" value="ECO:0007669"/>
    <property type="project" value="UniProtKB-UniRule"/>
</dbReference>